<dbReference type="PROSITE" id="PS00092">
    <property type="entry name" value="N6_MTASE"/>
    <property type="match status" value="1"/>
</dbReference>
<dbReference type="RefSeq" id="WP_104008605.1">
    <property type="nucleotide sequence ID" value="NZ_FNVD01000011.1"/>
</dbReference>
<dbReference type="InterPro" id="IPR046977">
    <property type="entry name" value="RsmC/RlmG"/>
</dbReference>
<dbReference type="AlphaFoldDB" id="A0A1H5XLD8"/>
<sequence>MAASRLTLALDGGGLVLPDDGVISAILPQPGADLSALPRDRVQVVQPFRPFFDHFRQAGFDTVAEADGDCAVAVVFLPRAKAQARALLADASARASDLVVVDGAKTDGIDSLLKEVRKRVPVEGPIAKAHGKIFWFRPNPTVFADWRAPDAQVVEGFHTAPGVFSADAIDPASRLLAEALPAHPGRHVADFGAGWGYLAARLLRDERLETLDLVEADHMALHCARRNIADPRARFHWADVAGWTPERPLDAVVTNPPFHVTRAADPALGRAFIDAAARVLAPNGVLWLVANRHLPYEAALTDRFREVGEIGGDKRFKVLRASRPSRSRR</sequence>
<dbReference type="GO" id="GO:0006364">
    <property type="term" value="P:rRNA processing"/>
    <property type="evidence" value="ECO:0007669"/>
    <property type="project" value="UniProtKB-KW"/>
</dbReference>
<dbReference type="InterPro" id="IPR029063">
    <property type="entry name" value="SAM-dependent_MTases_sf"/>
</dbReference>
<keyword evidence="3 7" id="KW-0489">Methyltransferase</keyword>
<evidence type="ECO:0000256" key="4">
    <source>
        <dbReference type="ARBA" id="ARBA00022679"/>
    </source>
</evidence>
<dbReference type="OrthoDB" id="9816072at2"/>
<dbReference type="GO" id="GO:0032259">
    <property type="term" value="P:methylation"/>
    <property type="evidence" value="ECO:0007669"/>
    <property type="project" value="UniProtKB-KW"/>
</dbReference>
<dbReference type="EMBL" id="FNVD01000011">
    <property type="protein sequence ID" value="SEG12046.1"/>
    <property type="molecule type" value="Genomic_DNA"/>
</dbReference>
<keyword evidence="5" id="KW-0949">S-adenosyl-L-methionine</keyword>
<feature type="domain" description="Methyltransferase small" evidence="6">
    <location>
        <begin position="157"/>
        <end position="320"/>
    </location>
</feature>
<gene>
    <name evidence="7" type="ORF">SAMN05421751_11180</name>
</gene>
<evidence type="ECO:0000256" key="1">
    <source>
        <dbReference type="ARBA" id="ARBA00022490"/>
    </source>
</evidence>
<dbReference type="InterPro" id="IPR007848">
    <property type="entry name" value="Small_mtfrase_dom"/>
</dbReference>
<dbReference type="Gene3D" id="3.40.50.150">
    <property type="entry name" value="Vaccinia Virus protein VP39"/>
    <property type="match status" value="1"/>
</dbReference>
<evidence type="ECO:0000256" key="5">
    <source>
        <dbReference type="ARBA" id="ARBA00022691"/>
    </source>
</evidence>
<dbReference type="Proteomes" id="UP000236742">
    <property type="component" value="Unassembled WGS sequence"/>
</dbReference>
<evidence type="ECO:0000313" key="7">
    <source>
        <dbReference type="EMBL" id="SEG12046.1"/>
    </source>
</evidence>
<dbReference type="InterPro" id="IPR002052">
    <property type="entry name" value="DNA_methylase_N6_adenine_CS"/>
</dbReference>
<reference evidence="7 8" key="1">
    <citation type="submission" date="2016-10" db="EMBL/GenBank/DDBJ databases">
        <authorList>
            <person name="de Groot N.N."/>
        </authorList>
    </citation>
    <scope>NUCLEOTIDE SEQUENCE [LARGE SCALE GENOMIC DNA]</scope>
    <source>
        <strain evidence="7 8">DSM 23413</strain>
    </source>
</reference>
<keyword evidence="1" id="KW-0963">Cytoplasm</keyword>
<keyword evidence="4 7" id="KW-0808">Transferase</keyword>
<dbReference type="Pfam" id="PF05175">
    <property type="entry name" value="MTS"/>
    <property type="match status" value="1"/>
</dbReference>
<accession>A0A1H5XLD8</accession>
<dbReference type="GO" id="GO:0003676">
    <property type="term" value="F:nucleic acid binding"/>
    <property type="evidence" value="ECO:0007669"/>
    <property type="project" value="InterPro"/>
</dbReference>
<dbReference type="PANTHER" id="PTHR47816:SF4">
    <property type="entry name" value="RIBOSOMAL RNA SMALL SUBUNIT METHYLTRANSFERASE C"/>
    <property type="match status" value="1"/>
</dbReference>
<evidence type="ECO:0000256" key="2">
    <source>
        <dbReference type="ARBA" id="ARBA00022552"/>
    </source>
</evidence>
<name>A0A1H5XLD8_9RHOB</name>
<organism evidence="7 8">
    <name type="scientific">Jhaorihella thermophila</name>
    <dbReference type="NCBI Taxonomy" id="488547"/>
    <lineage>
        <taxon>Bacteria</taxon>
        <taxon>Pseudomonadati</taxon>
        <taxon>Pseudomonadota</taxon>
        <taxon>Alphaproteobacteria</taxon>
        <taxon>Rhodobacterales</taxon>
        <taxon>Paracoccaceae</taxon>
        <taxon>Jhaorihella</taxon>
    </lineage>
</organism>
<protein>
    <submittedName>
        <fullName evidence="7">16S rRNA (Guanine1207-N2)-methyltransferase</fullName>
    </submittedName>
</protein>
<dbReference type="CDD" id="cd02440">
    <property type="entry name" value="AdoMet_MTases"/>
    <property type="match status" value="1"/>
</dbReference>
<keyword evidence="8" id="KW-1185">Reference proteome</keyword>
<keyword evidence="2" id="KW-0698">rRNA processing</keyword>
<evidence type="ECO:0000259" key="6">
    <source>
        <dbReference type="Pfam" id="PF05175"/>
    </source>
</evidence>
<evidence type="ECO:0000313" key="8">
    <source>
        <dbReference type="Proteomes" id="UP000236742"/>
    </source>
</evidence>
<dbReference type="PANTHER" id="PTHR47816">
    <property type="entry name" value="RIBOSOMAL RNA SMALL SUBUNIT METHYLTRANSFERASE C"/>
    <property type="match status" value="1"/>
</dbReference>
<dbReference type="GO" id="GO:0008170">
    <property type="term" value="F:N-methyltransferase activity"/>
    <property type="evidence" value="ECO:0007669"/>
    <property type="project" value="UniProtKB-ARBA"/>
</dbReference>
<evidence type="ECO:0000256" key="3">
    <source>
        <dbReference type="ARBA" id="ARBA00022603"/>
    </source>
</evidence>
<dbReference type="GO" id="GO:0008757">
    <property type="term" value="F:S-adenosylmethionine-dependent methyltransferase activity"/>
    <property type="evidence" value="ECO:0007669"/>
    <property type="project" value="InterPro"/>
</dbReference>
<dbReference type="SUPFAM" id="SSF53335">
    <property type="entry name" value="S-adenosyl-L-methionine-dependent methyltransferases"/>
    <property type="match status" value="1"/>
</dbReference>
<proteinExistence type="predicted"/>